<accession>A0A183IY59</accession>
<dbReference type="GO" id="GO:0015149">
    <property type="term" value="F:hexose transmembrane transporter activity"/>
    <property type="evidence" value="ECO:0007669"/>
    <property type="project" value="TreeGrafter"/>
</dbReference>
<keyword evidence="2" id="KW-0813">Transport</keyword>
<proteinExistence type="predicted"/>
<protein>
    <submittedName>
        <fullName evidence="10">MFS domain-containing protein</fullName>
    </submittedName>
</protein>
<dbReference type="Pfam" id="PF00083">
    <property type="entry name" value="Sugar_tr"/>
    <property type="match status" value="1"/>
</dbReference>
<dbReference type="AlphaFoldDB" id="A0A183IY59"/>
<dbReference type="EMBL" id="UZAM01011729">
    <property type="protein sequence ID" value="VDP17901.1"/>
    <property type="molecule type" value="Genomic_DNA"/>
</dbReference>
<keyword evidence="9" id="KW-1185">Reference proteome</keyword>
<dbReference type="PANTHER" id="PTHR23503">
    <property type="entry name" value="SOLUTE CARRIER FAMILY 2"/>
    <property type="match status" value="1"/>
</dbReference>
<feature type="transmembrane region" description="Helical" evidence="6">
    <location>
        <begin position="79"/>
        <end position="104"/>
    </location>
</feature>
<evidence type="ECO:0000313" key="10">
    <source>
        <dbReference type="WBParaSite" id="SBAD_0000886801-mRNA-1"/>
    </source>
</evidence>
<comment type="subcellular location">
    <subcellularLocation>
        <location evidence="1">Membrane</location>
        <topology evidence="1">Multi-pass membrane protein</topology>
    </subcellularLocation>
</comment>
<keyword evidence="3 6" id="KW-0812">Transmembrane</keyword>
<evidence type="ECO:0000256" key="4">
    <source>
        <dbReference type="ARBA" id="ARBA00022989"/>
    </source>
</evidence>
<dbReference type="InterPro" id="IPR005828">
    <property type="entry name" value="MFS_sugar_transport-like"/>
</dbReference>
<feature type="domain" description="Major facilitator superfamily (MFS) profile" evidence="7">
    <location>
        <begin position="27"/>
        <end position="106"/>
    </location>
</feature>
<dbReference type="InterPro" id="IPR036259">
    <property type="entry name" value="MFS_trans_sf"/>
</dbReference>
<keyword evidence="5 6" id="KW-0472">Membrane</keyword>
<reference evidence="10" key="1">
    <citation type="submission" date="2016-06" db="UniProtKB">
        <authorList>
            <consortium name="WormBaseParasite"/>
        </authorList>
    </citation>
    <scope>IDENTIFICATION</scope>
</reference>
<evidence type="ECO:0000256" key="2">
    <source>
        <dbReference type="ARBA" id="ARBA00022448"/>
    </source>
</evidence>
<dbReference type="PANTHER" id="PTHR23503:SF8">
    <property type="entry name" value="FACILITATED GLUCOSE TRANSPORTER PROTEIN 1"/>
    <property type="match status" value="1"/>
</dbReference>
<evidence type="ECO:0000256" key="5">
    <source>
        <dbReference type="ARBA" id="ARBA00023136"/>
    </source>
</evidence>
<dbReference type="WBParaSite" id="SBAD_0000886801-mRNA-1">
    <property type="protein sequence ID" value="SBAD_0000886801-mRNA-1"/>
    <property type="gene ID" value="SBAD_0000886801"/>
</dbReference>
<dbReference type="InterPro" id="IPR020846">
    <property type="entry name" value="MFS_dom"/>
</dbReference>
<dbReference type="Gene3D" id="1.20.1250.20">
    <property type="entry name" value="MFS general substrate transporter like domains"/>
    <property type="match status" value="1"/>
</dbReference>
<dbReference type="OrthoDB" id="8932112at2759"/>
<gene>
    <name evidence="8" type="ORF">SBAD_LOCUS8558</name>
</gene>
<keyword evidence="4 6" id="KW-1133">Transmembrane helix</keyword>
<evidence type="ECO:0000313" key="8">
    <source>
        <dbReference type="EMBL" id="VDP17901.1"/>
    </source>
</evidence>
<dbReference type="InterPro" id="IPR045263">
    <property type="entry name" value="GLUT"/>
</dbReference>
<reference evidence="8 9" key="2">
    <citation type="submission" date="2018-11" db="EMBL/GenBank/DDBJ databases">
        <authorList>
            <consortium name="Pathogen Informatics"/>
        </authorList>
    </citation>
    <scope>NUCLEOTIDE SEQUENCE [LARGE SCALE GENOMIC DNA]</scope>
</reference>
<organism evidence="10">
    <name type="scientific">Soboliphyme baturini</name>
    <dbReference type="NCBI Taxonomy" id="241478"/>
    <lineage>
        <taxon>Eukaryota</taxon>
        <taxon>Metazoa</taxon>
        <taxon>Ecdysozoa</taxon>
        <taxon>Nematoda</taxon>
        <taxon>Enoplea</taxon>
        <taxon>Dorylaimia</taxon>
        <taxon>Dioctophymatida</taxon>
        <taxon>Dioctophymatoidea</taxon>
        <taxon>Soboliphymatidae</taxon>
        <taxon>Soboliphyme</taxon>
    </lineage>
</organism>
<evidence type="ECO:0000313" key="9">
    <source>
        <dbReference type="Proteomes" id="UP000270296"/>
    </source>
</evidence>
<evidence type="ECO:0000256" key="6">
    <source>
        <dbReference type="SAM" id="Phobius"/>
    </source>
</evidence>
<feature type="transmembrane region" description="Helical" evidence="6">
    <location>
        <begin position="21"/>
        <end position="42"/>
    </location>
</feature>
<dbReference type="PROSITE" id="PS50850">
    <property type="entry name" value="MFS"/>
    <property type="match status" value="1"/>
</dbReference>
<sequence>MEGDPGLADDGAGQSQHVWTFWLVISVLAATLGSSFVFGYNVGVLNSPEIVMTQWLNSTLQHGENSNTTMTKTEISTGWAIIVSLFPLGALCGGVVSGCIVEVLGR</sequence>
<evidence type="ECO:0000259" key="7">
    <source>
        <dbReference type="PROSITE" id="PS50850"/>
    </source>
</evidence>
<dbReference type="Proteomes" id="UP000270296">
    <property type="component" value="Unassembled WGS sequence"/>
</dbReference>
<name>A0A183IY59_9BILA</name>
<evidence type="ECO:0000256" key="1">
    <source>
        <dbReference type="ARBA" id="ARBA00004141"/>
    </source>
</evidence>
<dbReference type="GO" id="GO:0016020">
    <property type="term" value="C:membrane"/>
    <property type="evidence" value="ECO:0007669"/>
    <property type="project" value="UniProtKB-SubCell"/>
</dbReference>
<evidence type="ECO:0000256" key="3">
    <source>
        <dbReference type="ARBA" id="ARBA00022692"/>
    </source>
</evidence>